<sequence length="255" mass="29340">MLGIWRSEMERIWNRRSTLLLYTIFLLMVIANIVSLKISGTMKFRFGEGIATVNNLNLPWLMMSEISLFLILALLPILYVDQLSGDIHSGAYRLYVLRPYRRFQFWLGKLFALSVTTIVFTGTALLIGILAGWTIFPRSLTFFKYGSAEASTSLDAMSYTLVFYLVLTLVCLAKLMLSSAVCLFISRPLFSFISILFISMFIYPFYKPLVMLIDPFQQIMLALRVDGSTRFWMCLIVIILICSTISFVRWQKKTI</sequence>
<evidence type="ECO:0000256" key="1">
    <source>
        <dbReference type="SAM" id="Phobius"/>
    </source>
</evidence>
<feature type="transmembrane region" description="Helical" evidence="1">
    <location>
        <begin position="58"/>
        <end position="80"/>
    </location>
</feature>
<feature type="transmembrane region" description="Helical" evidence="1">
    <location>
        <begin position="230"/>
        <end position="250"/>
    </location>
</feature>
<dbReference type="PANTHER" id="PTHR37305:SF1">
    <property type="entry name" value="MEMBRANE PROTEIN"/>
    <property type="match status" value="1"/>
</dbReference>
<organism evidence="2 3">
    <name type="scientific">Paenibacillus polymyxa</name>
    <name type="common">Bacillus polymyxa</name>
    <dbReference type="NCBI Taxonomy" id="1406"/>
    <lineage>
        <taxon>Bacteria</taxon>
        <taxon>Bacillati</taxon>
        <taxon>Bacillota</taxon>
        <taxon>Bacilli</taxon>
        <taxon>Bacillales</taxon>
        <taxon>Paenibacillaceae</taxon>
        <taxon>Paenibacillus</taxon>
    </lineage>
</organism>
<proteinExistence type="predicted"/>
<keyword evidence="1" id="KW-0812">Transmembrane</keyword>
<evidence type="ECO:0000313" key="3">
    <source>
        <dbReference type="Proteomes" id="UP000650605"/>
    </source>
</evidence>
<comment type="caution">
    <text evidence="2">The sequence shown here is derived from an EMBL/GenBank/DDBJ whole genome shotgun (WGS) entry which is preliminary data.</text>
</comment>
<reference evidence="2" key="1">
    <citation type="submission" date="2020-12" db="EMBL/GenBank/DDBJ databases">
        <title>Paenibacillus polymyxa LMG 27872: a double-edged sword.</title>
        <authorList>
            <person name="Langendries S."/>
            <person name="Garcia Mendez S."/>
            <person name="Beirinckx S."/>
            <person name="Viaene T."/>
            <person name="Baeyen S."/>
            <person name="Goeminne G."/>
            <person name="Willems A."/>
            <person name="Debode J."/>
            <person name="Goormachtig S."/>
        </authorList>
    </citation>
    <scope>NUCLEOTIDE SEQUENCE</scope>
    <source>
        <strain evidence="2">LMG 27872</strain>
    </source>
</reference>
<dbReference type="PANTHER" id="PTHR37305">
    <property type="entry name" value="INTEGRAL MEMBRANE PROTEIN-RELATED"/>
    <property type="match status" value="1"/>
</dbReference>
<protein>
    <submittedName>
        <fullName evidence="2">ABC transporter permease</fullName>
    </submittedName>
</protein>
<keyword evidence="1" id="KW-1133">Transmembrane helix</keyword>
<gene>
    <name evidence="2" type="ORF">JDW19_10460</name>
</gene>
<dbReference type="RefSeq" id="WP_165145868.1">
    <property type="nucleotide sequence ID" value="NZ_JAEHFQ010000004.1"/>
</dbReference>
<evidence type="ECO:0000313" key="2">
    <source>
        <dbReference type="EMBL" id="MBM0633554.1"/>
    </source>
</evidence>
<dbReference type="EMBL" id="JAEHFQ010000004">
    <property type="protein sequence ID" value="MBM0633554.1"/>
    <property type="molecule type" value="Genomic_DNA"/>
</dbReference>
<dbReference type="AlphaFoldDB" id="A0A8I1IM40"/>
<accession>A0A8I1IM40</accession>
<dbReference type="Proteomes" id="UP000650605">
    <property type="component" value="Unassembled WGS sequence"/>
</dbReference>
<feature type="transmembrane region" description="Helical" evidence="1">
    <location>
        <begin position="110"/>
        <end position="136"/>
    </location>
</feature>
<feature type="transmembrane region" description="Helical" evidence="1">
    <location>
        <begin position="20"/>
        <end position="38"/>
    </location>
</feature>
<keyword evidence="1" id="KW-0472">Membrane</keyword>
<feature type="transmembrane region" description="Helical" evidence="1">
    <location>
        <begin position="156"/>
        <end position="177"/>
    </location>
</feature>
<feature type="transmembrane region" description="Helical" evidence="1">
    <location>
        <begin position="189"/>
        <end position="206"/>
    </location>
</feature>
<name>A0A8I1IM40_PAEPO</name>